<evidence type="ECO:0000313" key="8">
    <source>
        <dbReference type="Proteomes" id="UP000184497"/>
    </source>
</evidence>
<dbReference type="CDD" id="cd01009">
    <property type="entry name" value="PBP2_YfhD_N"/>
    <property type="match status" value="1"/>
</dbReference>
<dbReference type="GO" id="GO:0009279">
    <property type="term" value="C:cell outer membrane"/>
    <property type="evidence" value="ECO:0007669"/>
    <property type="project" value="UniProtKB-SubCell"/>
</dbReference>
<dbReference type="SMART" id="SM00062">
    <property type="entry name" value="PBPb"/>
    <property type="match status" value="1"/>
</dbReference>
<dbReference type="Pfam" id="PF01464">
    <property type="entry name" value="SLT"/>
    <property type="match status" value="1"/>
</dbReference>
<dbReference type="RefSeq" id="WP_072795507.1">
    <property type="nucleotide sequence ID" value="NZ_FRAQ01000001.1"/>
</dbReference>
<dbReference type="InterPro" id="IPR001638">
    <property type="entry name" value="Solute-binding_3/MltF_N"/>
</dbReference>
<reference evidence="8" key="1">
    <citation type="submission" date="2016-11" db="EMBL/GenBank/DDBJ databases">
        <authorList>
            <person name="Varghese N."/>
            <person name="Submissions S."/>
        </authorList>
    </citation>
    <scope>NUCLEOTIDE SEQUENCE [LARGE SCALE GENOMIC DNA]</scope>
    <source>
        <strain evidence="8">CGMCC 1.10835</strain>
    </source>
</reference>
<dbReference type="AlphaFoldDB" id="A0A1M6Q458"/>
<dbReference type="InterPro" id="IPR000189">
    <property type="entry name" value="Transglyc_AS"/>
</dbReference>
<feature type="domain" description="Solute-binding protein family 3/N-terminal" evidence="6">
    <location>
        <begin position="48"/>
        <end position="273"/>
    </location>
</feature>
<proteinExistence type="inferred from homology"/>
<comment type="similarity">
    <text evidence="2">Belongs to the transglycosylase Slt family.</text>
</comment>
<dbReference type="Gene3D" id="3.40.190.10">
    <property type="entry name" value="Periplasmic binding protein-like II"/>
    <property type="match status" value="2"/>
</dbReference>
<dbReference type="PROSITE" id="PS51257">
    <property type="entry name" value="PROKAR_LIPOPROTEIN"/>
    <property type="match status" value="1"/>
</dbReference>
<dbReference type="Gene3D" id="1.10.530.10">
    <property type="match status" value="1"/>
</dbReference>
<dbReference type="Proteomes" id="UP000184497">
    <property type="component" value="Unassembled WGS sequence"/>
</dbReference>
<dbReference type="CDD" id="cd13403">
    <property type="entry name" value="MLTF-like"/>
    <property type="match status" value="1"/>
</dbReference>
<evidence type="ECO:0000256" key="2">
    <source>
        <dbReference type="ARBA" id="ARBA00007734"/>
    </source>
</evidence>
<keyword evidence="5" id="KW-0998">Cell outer membrane</keyword>
<evidence type="ECO:0000256" key="4">
    <source>
        <dbReference type="ARBA" id="ARBA00022729"/>
    </source>
</evidence>
<keyword evidence="5" id="KW-0472">Membrane</keyword>
<evidence type="ECO:0000313" key="7">
    <source>
        <dbReference type="EMBL" id="SHK14888.1"/>
    </source>
</evidence>
<dbReference type="GO" id="GO:0008933">
    <property type="term" value="F:peptidoglycan lytic transglycosylase activity"/>
    <property type="evidence" value="ECO:0007669"/>
    <property type="project" value="InterPro"/>
</dbReference>
<organism evidence="7 8">
    <name type="scientific">Marinobacter antarcticus</name>
    <dbReference type="NCBI Taxonomy" id="564117"/>
    <lineage>
        <taxon>Bacteria</taxon>
        <taxon>Pseudomonadati</taxon>
        <taxon>Pseudomonadota</taxon>
        <taxon>Gammaproteobacteria</taxon>
        <taxon>Pseudomonadales</taxon>
        <taxon>Marinobacteraceae</taxon>
        <taxon>Marinobacter</taxon>
    </lineage>
</organism>
<gene>
    <name evidence="7" type="ORF">SAMN05216369_0677</name>
</gene>
<keyword evidence="8" id="KW-1185">Reference proteome</keyword>
<dbReference type="PANTHER" id="PTHR35936:SF32">
    <property type="entry name" value="MEMBRANE-BOUND LYTIC MUREIN TRANSGLYCOSYLASE F"/>
    <property type="match status" value="1"/>
</dbReference>
<evidence type="ECO:0000259" key="6">
    <source>
        <dbReference type="SMART" id="SM00062"/>
    </source>
</evidence>
<dbReference type="SUPFAM" id="SSF53955">
    <property type="entry name" value="Lysozyme-like"/>
    <property type="match status" value="1"/>
</dbReference>
<dbReference type="PROSITE" id="PS00922">
    <property type="entry name" value="TRANSGLYCOSYLASE"/>
    <property type="match status" value="1"/>
</dbReference>
<evidence type="ECO:0000256" key="5">
    <source>
        <dbReference type="ARBA" id="ARBA00023237"/>
    </source>
</evidence>
<dbReference type="SUPFAM" id="SSF53850">
    <property type="entry name" value="Periplasmic binding protein-like II"/>
    <property type="match status" value="1"/>
</dbReference>
<dbReference type="EMBL" id="FRAQ01000001">
    <property type="protein sequence ID" value="SHK14888.1"/>
    <property type="molecule type" value="Genomic_DNA"/>
</dbReference>
<name>A0A1M6Q458_9GAMM</name>
<comment type="subcellular location">
    <subcellularLocation>
        <location evidence="1">Cell outer membrane</location>
        <topology evidence="1">Peripheral membrane protein</topology>
    </subcellularLocation>
</comment>
<keyword evidence="4" id="KW-0732">Signal</keyword>
<dbReference type="PANTHER" id="PTHR35936">
    <property type="entry name" value="MEMBRANE-BOUND LYTIC MUREIN TRANSGLYCOSYLASE F"/>
    <property type="match status" value="1"/>
</dbReference>
<sequence length="462" mass="51269">MVHKLRVLGGVLLPLTFIITTGCGQGNAGSAASAKPSEQLAPPEETGVLEVATRNGSTTYYLDRHENPVGPEYSLISQFADSKGWTVNWTMYDSTAAVLQALQSGNTHMAAAGLTHLPSRSEKFTRGPAHTEIVEQLVCHRAMRPMPRKPENMPNISIAVTAGSSYVETLNKLADEHEGITFIEDESKTTEVLLSDVARQDIDCTVADSNIVQVMRRHFPHLEVAMNLTQGNNLGWYLPAGSEELAGTAHEWMNSTEGDAAMGYVESRYYAYIGEFDFVDLRALNRRIDERLPGFITRFSEAEIATGMPADLLAALAYQESHWDPSAVSPTGVRGIMMLTRRTAESLGVMDRLDPTAAIDGGARYLADRHRRLPDTIPEPDRTFLALASYNIGRGHLLDARQLARELGKNPDSWDDMKEVLPLKADKRYYPSTRYGYARGYEPVHYVQRIRNYRDVISSAFD</sequence>
<evidence type="ECO:0000256" key="1">
    <source>
        <dbReference type="ARBA" id="ARBA00004339"/>
    </source>
</evidence>
<dbReference type="NCBIfam" id="NF008112">
    <property type="entry name" value="PRK10859.1"/>
    <property type="match status" value="1"/>
</dbReference>
<accession>A0A1M6Q458</accession>
<protein>
    <submittedName>
        <fullName evidence="7">Membrane-bound lytic murein transglycosylase F</fullName>
    </submittedName>
</protein>
<dbReference type="InterPro" id="IPR023346">
    <property type="entry name" value="Lysozyme-like_dom_sf"/>
</dbReference>
<evidence type="ECO:0000256" key="3">
    <source>
        <dbReference type="ARBA" id="ARBA00010333"/>
    </source>
</evidence>
<dbReference type="GO" id="GO:0009253">
    <property type="term" value="P:peptidoglycan catabolic process"/>
    <property type="evidence" value="ECO:0007669"/>
    <property type="project" value="TreeGrafter"/>
</dbReference>
<dbReference type="STRING" id="564117.SAMN05216369_0677"/>
<dbReference type="Pfam" id="PF00497">
    <property type="entry name" value="SBP_bac_3"/>
    <property type="match status" value="1"/>
</dbReference>
<comment type="similarity">
    <text evidence="3">Belongs to the bacterial solute-binding protein 3 family.</text>
</comment>
<dbReference type="InterPro" id="IPR008258">
    <property type="entry name" value="Transglycosylase_SLT_dom_1"/>
</dbReference>
<dbReference type="OrthoDB" id="9815002at2"/>